<dbReference type="OrthoDB" id="63070at2759"/>
<keyword evidence="2" id="KW-1185">Reference proteome</keyword>
<proteinExistence type="predicted"/>
<accession>A0A8S1NQ01</accession>
<reference evidence="1" key="1">
    <citation type="submission" date="2021-01" db="EMBL/GenBank/DDBJ databases">
        <authorList>
            <consortium name="Genoscope - CEA"/>
            <person name="William W."/>
        </authorList>
    </citation>
    <scope>NUCLEOTIDE SEQUENCE</scope>
</reference>
<organism evidence="1 2">
    <name type="scientific">Paramecium sonneborni</name>
    <dbReference type="NCBI Taxonomy" id="65129"/>
    <lineage>
        <taxon>Eukaryota</taxon>
        <taxon>Sar</taxon>
        <taxon>Alveolata</taxon>
        <taxon>Ciliophora</taxon>
        <taxon>Intramacronucleata</taxon>
        <taxon>Oligohymenophorea</taxon>
        <taxon>Peniculida</taxon>
        <taxon>Parameciidae</taxon>
        <taxon>Paramecium</taxon>
    </lineage>
</organism>
<gene>
    <name evidence="1" type="ORF">PSON_ATCC_30995.1.T0580002</name>
</gene>
<evidence type="ECO:0000313" key="2">
    <source>
        <dbReference type="Proteomes" id="UP000692954"/>
    </source>
</evidence>
<protein>
    <submittedName>
        <fullName evidence="1">Uncharacterized protein</fullName>
    </submittedName>
</protein>
<comment type="caution">
    <text evidence="1">The sequence shown here is derived from an EMBL/GenBank/DDBJ whole genome shotgun (WGS) entry which is preliminary data.</text>
</comment>
<name>A0A8S1NQ01_9CILI</name>
<evidence type="ECO:0000313" key="1">
    <source>
        <dbReference type="EMBL" id="CAD8091683.1"/>
    </source>
</evidence>
<dbReference type="EMBL" id="CAJJDN010000058">
    <property type="protein sequence ID" value="CAD8091683.1"/>
    <property type="molecule type" value="Genomic_DNA"/>
</dbReference>
<dbReference type="Proteomes" id="UP000692954">
    <property type="component" value="Unassembled WGS sequence"/>
</dbReference>
<dbReference type="AlphaFoldDB" id="A0A8S1NQ01"/>
<sequence length="188" mass="22441">MKKLKKQQLQKRCFTKQQDNVEQQAKQQERHLLLYFFNNTQQIKVSNEGKKIKIWEFYQERLKLLKVIKACNNTINCLVNSKQSNNFNRVLEIIPSIAGNINESNWKPYKKFEQNKAFFFACLILNEQKDQLISCGCDNSGKVWKINFMNQNLDFLFIETKWRLVVSTIKSYGKKAHMVYRCDDQKKQ</sequence>